<keyword evidence="3" id="KW-1185">Reference proteome</keyword>
<accession>A0A0R1JJY5</accession>
<dbReference type="Proteomes" id="UP000051804">
    <property type="component" value="Unassembled WGS sequence"/>
</dbReference>
<name>A0A0R1JJY5_9LACO</name>
<dbReference type="PATRIC" id="fig|1291734.4.peg.2024"/>
<dbReference type="STRING" id="1291734.FD02_GL001972"/>
<evidence type="ECO:0008006" key="4">
    <source>
        <dbReference type="Google" id="ProtNLM"/>
    </source>
</evidence>
<organism evidence="2 3">
    <name type="scientific">Lacticaseibacillus nasuensis JCM 17158</name>
    <dbReference type="NCBI Taxonomy" id="1291734"/>
    <lineage>
        <taxon>Bacteria</taxon>
        <taxon>Bacillati</taxon>
        <taxon>Bacillota</taxon>
        <taxon>Bacilli</taxon>
        <taxon>Lactobacillales</taxon>
        <taxon>Lactobacillaceae</taxon>
        <taxon>Lacticaseibacillus</taxon>
    </lineage>
</organism>
<feature type="transmembrane region" description="Helical" evidence="1">
    <location>
        <begin position="6"/>
        <end position="34"/>
    </location>
</feature>
<keyword evidence="1" id="KW-1133">Transmembrane helix</keyword>
<comment type="caution">
    <text evidence="2">The sequence shown here is derived from an EMBL/GenBank/DDBJ whole genome shotgun (WGS) entry which is preliminary data.</text>
</comment>
<feature type="transmembrane region" description="Helical" evidence="1">
    <location>
        <begin position="83"/>
        <end position="103"/>
    </location>
</feature>
<evidence type="ECO:0000313" key="2">
    <source>
        <dbReference type="EMBL" id="KRK71728.1"/>
    </source>
</evidence>
<keyword evidence="1" id="KW-0812">Transmembrane</keyword>
<dbReference type="EMBL" id="AZDJ01000026">
    <property type="protein sequence ID" value="KRK71728.1"/>
    <property type="molecule type" value="Genomic_DNA"/>
</dbReference>
<evidence type="ECO:0000256" key="1">
    <source>
        <dbReference type="SAM" id="Phobius"/>
    </source>
</evidence>
<proteinExistence type="predicted"/>
<dbReference type="RefSeq" id="WP_056951251.1">
    <property type="nucleotide sequence ID" value="NZ_AZDJ01000026.1"/>
</dbReference>
<sequence length="121" mass="13493">MLVQLWGSWLVLWLLARLLGLALMVGSFLALAWLPGRREQRLFGLFAHGGRGFYLLLLGVMTLALLGVALLANWWFAAIGFTPRWLAVVGAMGICLITWGSQLRPARRALRQRFSESDPDA</sequence>
<reference evidence="2 3" key="1">
    <citation type="journal article" date="2015" name="Genome Announc.">
        <title>Expanding the biotechnology potential of lactobacilli through comparative genomics of 213 strains and associated genera.</title>
        <authorList>
            <person name="Sun Z."/>
            <person name="Harris H.M."/>
            <person name="McCann A."/>
            <person name="Guo C."/>
            <person name="Argimon S."/>
            <person name="Zhang W."/>
            <person name="Yang X."/>
            <person name="Jeffery I.B."/>
            <person name="Cooney J.C."/>
            <person name="Kagawa T.F."/>
            <person name="Liu W."/>
            <person name="Song Y."/>
            <person name="Salvetti E."/>
            <person name="Wrobel A."/>
            <person name="Rasinkangas P."/>
            <person name="Parkhill J."/>
            <person name="Rea M.C."/>
            <person name="O'Sullivan O."/>
            <person name="Ritari J."/>
            <person name="Douillard F.P."/>
            <person name="Paul Ross R."/>
            <person name="Yang R."/>
            <person name="Briner A.E."/>
            <person name="Felis G.E."/>
            <person name="de Vos W.M."/>
            <person name="Barrangou R."/>
            <person name="Klaenhammer T.R."/>
            <person name="Caufield P.W."/>
            <person name="Cui Y."/>
            <person name="Zhang H."/>
            <person name="O'Toole P.W."/>
        </authorList>
    </citation>
    <scope>NUCLEOTIDE SEQUENCE [LARGE SCALE GENOMIC DNA]</scope>
    <source>
        <strain evidence="2 3">JCM 17158</strain>
    </source>
</reference>
<protein>
    <recommendedName>
        <fullName evidence="4">Transmembrane protein</fullName>
    </recommendedName>
</protein>
<feature type="transmembrane region" description="Helical" evidence="1">
    <location>
        <begin position="54"/>
        <end position="77"/>
    </location>
</feature>
<keyword evidence="1" id="KW-0472">Membrane</keyword>
<evidence type="ECO:0000313" key="3">
    <source>
        <dbReference type="Proteomes" id="UP000051804"/>
    </source>
</evidence>
<dbReference type="AlphaFoldDB" id="A0A0R1JJY5"/>
<gene>
    <name evidence="2" type="ORF">FD02_GL001972</name>
</gene>